<evidence type="ECO:0000313" key="1">
    <source>
        <dbReference type="EMBL" id="GBF82036.1"/>
    </source>
</evidence>
<sequence>MKDNSVPLPNIAGETGVQQRYTQKSISEQRVEKELLWLISVGILRREVDGQGITDSFRLTPLGRQLTAQWEITRQIWQEPSWWERLLNTLTRWFSLPF</sequence>
<name>A0A401ILC1_APHSA</name>
<organism evidence="1 2">
    <name type="scientific">Aphanothece sacrum FPU1</name>
    <dbReference type="NCBI Taxonomy" id="1920663"/>
    <lineage>
        <taxon>Bacteria</taxon>
        <taxon>Bacillati</taxon>
        <taxon>Cyanobacteriota</taxon>
        <taxon>Cyanophyceae</taxon>
        <taxon>Oscillatoriophycideae</taxon>
        <taxon>Chroococcales</taxon>
        <taxon>Aphanothecaceae</taxon>
        <taxon>Aphanothece</taxon>
    </lineage>
</organism>
<comment type="caution">
    <text evidence="1">The sequence shown here is derived from an EMBL/GenBank/DDBJ whole genome shotgun (WGS) entry which is preliminary data.</text>
</comment>
<accession>A0A401ILC1</accession>
<dbReference type="NCBIfam" id="NF045586">
    <property type="entry name" value="Npun_F0494_fam"/>
    <property type="match status" value="1"/>
</dbReference>
<dbReference type="EMBL" id="BDQK01000014">
    <property type="protein sequence ID" value="GBF82036.1"/>
    <property type="molecule type" value="Genomic_DNA"/>
</dbReference>
<reference evidence="2" key="1">
    <citation type="submission" date="2017-05" db="EMBL/GenBank/DDBJ databases">
        <title>Physiological properties and genetic analysis related to exopolysaccharide production of fresh-water unicellular cyanobacterium Aphanothece sacrum, Suizenji Nori, that has been cultured as a food source in Japan.</title>
        <authorList>
            <person name="Kanesaki Y."/>
            <person name="Yoshikawa S."/>
            <person name="Ohki K."/>
        </authorList>
    </citation>
    <scope>NUCLEOTIDE SEQUENCE [LARGE SCALE GENOMIC DNA]</scope>
    <source>
        <strain evidence="2">FPU1</strain>
    </source>
</reference>
<dbReference type="Proteomes" id="UP000287247">
    <property type="component" value="Unassembled WGS sequence"/>
</dbReference>
<dbReference type="InterPro" id="IPR054651">
    <property type="entry name" value="Npun_F0494-like"/>
</dbReference>
<evidence type="ECO:0000313" key="2">
    <source>
        <dbReference type="Proteomes" id="UP000287247"/>
    </source>
</evidence>
<gene>
    <name evidence="1" type="ORF">AsFPU1_3460</name>
</gene>
<dbReference type="AlphaFoldDB" id="A0A401ILC1"/>
<protein>
    <submittedName>
        <fullName evidence="1">Uncharacterized protein</fullName>
    </submittedName>
</protein>
<keyword evidence="2" id="KW-1185">Reference proteome</keyword>
<proteinExistence type="predicted"/>